<protein>
    <submittedName>
        <fullName evidence="2">Uncharacterized protein</fullName>
    </submittedName>
</protein>
<accession>A0A2Z2PWD7</accession>
<geneLocation type="plasmid" evidence="2">
    <name>pTi_Tun154</name>
</geneLocation>
<dbReference type="EMBL" id="KY000054">
    <property type="protein sequence ID" value="ASK45845.1"/>
    <property type="molecule type" value="Genomic_DNA"/>
</dbReference>
<evidence type="ECO:0000256" key="1">
    <source>
        <dbReference type="SAM" id="MobiDB-lite"/>
    </source>
</evidence>
<feature type="compositionally biased region" description="Polar residues" evidence="1">
    <location>
        <begin position="18"/>
        <end position="32"/>
    </location>
</feature>
<keyword evidence="2" id="KW-0614">Plasmid</keyword>
<evidence type="ECO:0000313" key="2">
    <source>
        <dbReference type="EMBL" id="ASK45845.1"/>
    </source>
</evidence>
<dbReference type="AlphaFoldDB" id="A0A2Z2PWD7"/>
<feature type="region of interest" description="Disordered" evidence="1">
    <location>
        <begin position="1"/>
        <end position="59"/>
    </location>
</feature>
<proteinExistence type="predicted"/>
<organism evidence="2">
    <name type="scientific">Agrobacterium tumefaciens</name>
    <dbReference type="NCBI Taxonomy" id="358"/>
    <lineage>
        <taxon>Bacteria</taxon>
        <taxon>Pseudomonadati</taxon>
        <taxon>Pseudomonadota</taxon>
        <taxon>Alphaproteobacteria</taxon>
        <taxon>Hyphomicrobiales</taxon>
        <taxon>Rhizobiaceae</taxon>
        <taxon>Rhizobium/Agrobacterium group</taxon>
        <taxon>Agrobacterium</taxon>
        <taxon>Agrobacterium tumefaciens complex</taxon>
    </lineage>
</organism>
<reference evidence="2" key="1">
    <citation type="submission" date="2016-10" db="EMBL/GenBank/DDBJ databases">
        <title>Agrobacterium Ti plasmids: Classification based on T-DNA and Vir regions organization.</title>
        <authorList>
            <person name="Nabi N."/>
            <person name="Vial L."/>
            <person name="Ben Hafsa A."/>
            <person name="Chapulliot D."/>
            <person name="Berard A."/>
            <person name="Chauveau A."/>
            <person name="Le Paslier M.-C."/>
            <person name="Harzallah Skhiri F."/>
            <person name="Brunel D."/>
            <person name="Nesme X."/>
            <person name="Chaouachi M."/>
        </authorList>
    </citation>
    <scope>NUCLEOTIDE SEQUENCE</scope>
    <source>
        <strain evidence="2">Tun154</strain>
        <plasmid evidence="2">pTi_Tun154</plasmid>
    </source>
</reference>
<name>A0A2Z2PWD7_AGRTU</name>
<sequence length="93" mass="10346">MEEPICKSRRGRRLQIGGATTSLTPEWRVQNTKSERRETRACRARPSAGRTGRERIATGWPKPLAGSVRLRIEPCVEAASPSSLSEIITAMNR</sequence>